<dbReference type="InterPro" id="IPR038527">
    <property type="entry name" value="HupH_C_sf"/>
</dbReference>
<evidence type="ECO:0000259" key="2">
    <source>
        <dbReference type="Pfam" id="PF04809"/>
    </source>
</evidence>
<keyword evidence="4" id="KW-1185">Reference proteome</keyword>
<dbReference type="EMBL" id="NPKJ01000057">
    <property type="protein sequence ID" value="PAQ07675.1"/>
    <property type="molecule type" value="Genomic_DNA"/>
</dbReference>
<dbReference type="InterPro" id="IPR006894">
    <property type="entry name" value="HupH_Hydgase_express_prot_C"/>
</dbReference>
<dbReference type="Pfam" id="PF04809">
    <property type="entry name" value="HupH_C"/>
    <property type="match status" value="2"/>
</dbReference>
<name>A0A271LJZ6_9HYPH</name>
<evidence type="ECO:0000313" key="3">
    <source>
        <dbReference type="EMBL" id="PAQ07675.1"/>
    </source>
</evidence>
<dbReference type="Proteomes" id="UP000216442">
    <property type="component" value="Unassembled WGS sequence"/>
</dbReference>
<gene>
    <name evidence="3" type="ORF">CIT26_20360</name>
</gene>
<sequence length="282" mass="30514">MKAGFWVAPEGEDAAMTVMPIGAEPPLRARKLNFLATSSAEEMIRRCRRTAMLLPELADALAVQKADRPGRLFDITDFPDDDKELIAQTLGEGEVAGVAALANGITAQMQEAVMAGVWRVRFTDGEGRLIADYVEVASIPAAVKQACSALPESISHGPAPTGAMNVMPVLTEVGDRIARYSDGDPGHIITFSLFPMSPEDMAFLQETLGAGPVQLTSRGYGTCRIVVTGARNVWSVQFYNAMDTIILDTLEICDIPSVAIAAEDDFRDSEARLREIEEAYFK</sequence>
<dbReference type="RefSeq" id="WP_095494258.1">
    <property type="nucleotide sequence ID" value="NZ_NPKJ01000057.1"/>
</dbReference>
<proteinExistence type="inferred from homology"/>
<protein>
    <submittedName>
        <fullName evidence="3">Hydrogenase expression/formation protein</fullName>
    </submittedName>
</protein>
<feature type="domain" description="HupH hydrogenase expression protein C-terminal" evidence="2">
    <location>
        <begin position="52"/>
        <end position="154"/>
    </location>
</feature>
<reference evidence="3 4" key="1">
    <citation type="submission" date="2017-08" db="EMBL/GenBank/DDBJ databases">
        <title>Mesorhizobium wenxinae sp. nov., a novel rhizobial species isolated from root nodules of chickpea (Cicer arietinum L.).</title>
        <authorList>
            <person name="Zhang J."/>
        </authorList>
    </citation>
    <scope>NUCLEOTIDE SEQUENCE [LARGE SCALE GENOMIC DNA]</scope>
    <source>
        <strain evidence="3 4">SDW018</strain>
    </source>
</reference>
<comment type="similarity">
    <text evidence="1">Belongs to the HupH/HyaF family.</text>
</comment>
<comment type="caution">
    <text evidence="3">The sequence shown here is derived from an EMBL/GenBank/DDBJ whole genome shotgun (WGS) entry which is preliminary data.</text>
</comment>
<evidence type="ECO:0000313" key="4">
    <source>
        <dbReference type="Proteomes" id="UP000216442"/>
    </source>
</evidence>
<dbReference type="OrthoDB" id="6560677at2"/>
<organism evidence="3 4">
    <name type="scientific">Mesorhizobium temperatum</name>
    <dbReference type="NCBI Taxonomy" id="241416"/>
    <lineage>
        <taxon>Bacteria</taxon>
        <taxon>Pseudomonadati</taxon>
        <taxon>Pseudomonadota</taxon>
        <taxon>Alphaproteobacteria</taxon>
        <taxon>Hyphomicrobiales</taxon>
        <taxon>Phyllobacteriaceae</taxon>
        <taxon>Mesorhizobium</taxon>
    </lineage>
</organism>
<feature type="domain" description="HupH hydrogenase expression protein C-terminal" evidence="2">
    <location>
        <begin position="164"/>
        <end position="279"/>
    </location>
</feature>
<evidence type="ECO:0000256" key="1">
    <source>
        <dbReference type="ARBA" id="ARBA00010832"/>
    </source>
</evidence>
<dbReference type="Gene3D" id="3.30.1370.140">
    <property type="entry name" value="HupH hydrogenase expression protein, C-terminal domain"/>
    <property type="match status" value="2"/>
</dbReference>
<dbReference type="AlphaFoldDB" id="A0A271LJZ6"/>
<accession>A0A271LJZ6</accession>